<dbReference type="RefSeq" id="WP_122197721.1">
    <property type="nucleotide sequence ID" value="NZ_JBHSKC010000011.1"/>
</dbReference>
<feature type="domain" description="Mycothiol-dependent maleylpyruvate isomerase metal-binding" evidence="1">
    <location>
        <begin position="35"/>
        <end position="155"/>
    </location>
</feature>
<name>A0A3M2LQ02_9ACTN</name>
<evidence type="ECO:0000313" key="3">
    <source>
        <dbReference type="Proteomes" id="UP000282674"/>
    </source>
</evidence>
<dbReference type="SUPFAM" id="SSF55718">
    <property type="entry name" value="SCP-like"/>
    <property type="match status" value="1"/>
</dbReference>
<keyword evidence="3" id="KW-1185">Reference proteome</keyword>
<sequence>MAHEKWNEIRASLHETGERFSELVSAAPDPFAMATDAWTIADSVAHVAAIAWMDAILVDPDAAPPPPVPDLFERLPRMNVDAVHELNVVVLDAFAERGLAALVDRLRECLAFMHDHTEDRDPSDTVSWIGGAQVTLSGLFGHMINELLLHGHDIAAALGRPWEIPSRDASYFFGEFIVGMANNGVGGLLDGGGRPRARPISVEFRSAYTEPVTLRLANGEVTAHPPSAAPDVRLTFDPAAFNLMLFGRMSKPRAALTRKIVVGGRRPWLLPVFLKTVRVP</sequence>
<dbReference type="InterPro" id="IPR024344">
    <property type="entry name" value="MDMPI_metal-binding"/>
</dbReference>
<evidence type="ECO:0000259" key="1">
    <source>
        <dbReference type="Pfam" id="PF11716"/>
    </source>
</evidence>
<dbReference type="Proteomes" id="UP000282674">
    <property type="component" value="Unassembled WGS sequence"/>
</dbReference>
<dbReference type="SUPFAM" id="SSF109854">
    <property type="entry name" value="DinB/YfiT-like putative metalloenzymes"/>
    <property type="match status" value="1"/>
</dbReference>
<accession>A0A3M2LQ02</accession>
<dbReference type="InterPro" id="IPR036527">
    <property type="entry name" value="SCP2_sterol-bd_dom_sf"/>
</dbReference>
<protein>
    <recommendedName>
        <fullName evidence="1">Mycothiol-dependent maleylpyruvate isomerase metal-binding domain-containing protein</fullName>
    </recommendedName>
</protein>
<reference evidence="2 3" key="1">
    <citation type="submission" date="2018-10" db="EMBL/GenBank/DDBJ databases">
        <title>Isolation from soil.</title>
        <authorList>
            <person name="Hu J."/>
        </authorList>
    </citation>
    <scope>NUCLEOTIDE SEQUENCE [LARGE SCALE GENOMIC DNA]</scope>
    <source>
        <strain evidence="2 3">NEAU-Ht49</strain>
    </source>
</reference>
<comment type="caution">
    <text evidence="2">The sequence shown here is derived from an EMBL/GenBank/DDBJ whole genome shotgun (WGS) entry which is preliminary data.</text>
</comment>
<evidence type="ECO:0000313" key="2">
    <source>
        <dbReference type="EMBL" id="RMI39487.1"/>
    </source>
</evidence>
<organism evidence="2 3">
    <name type="scientific">Actinomadura harenae</name>
    <dbReference type="NCBI Taxonomy" id="2483351"/>
    <lineage>
        <taxon>Bacteria</taxon>
        <taxon>Bacillati</taxon>
        <taxon>Actinomycetota</taxon>
        <taxon>Actinomycetes</taxon>
        <taxon>Streptosporangiales</taxon>
        <taxon>Thermomonosporaceae</taxon>
        <taxon>Actinomadura</taxon>
    </lineage>
</organism>
<dbReference type="OrthoDB" id="3669840at2"/>
<dbReference type="Gene3D" id="1.20.120.450">
    <property type="entry name" value="dinb family like domain"/>
    <property type="match status" value="1"/>
</dbReference>
<dbReference type="EMBL" id="RFFG01000066">
    <property type="protein sequence ID" value="RMI39487.1"/>
    <property type="molecule type" value="Genomic_DNA"/>
</dbReference>
<dbReference type="GO" id="GO:0046872">
    <property type="term" value="F:metal ion binding"/>
    <property type="evidence" value="ECO:0007669"/>
    <property type="project" value="InterPro"/>
</dbReference>
<dbReference type="AlphaFoldDB" id="A0A3M2LQ02"/>
<dbReference type="Pfam" id="PF11716">
    <property type="entry name" value="MDMPI_N"/>
    <property type="match status" value="1"/>
</dbReference>
<gene>
    <name evidence="2" type="ORF">EBO15_29440</name>
</gene>
<dbReference type="InterPro" id="IPR034660">
    <property type="entry name" value="DinB/YfiT-like"/>
</dbReference>
<proteinExistence type="predicted"/>